<dbReference type="AlphaFoldDB" id="A0AAJ6QMX1"/>
<feature type="compositionally biased region" description="Low complexity" evidence="2">
    <location>
        <begin position="361"/>
        <end position="379"/>
    </location>
</feature>
<feature type="region of interest" description="Disordered" evidence="2">
    <location>
        <begin position="169"/>
        <end position="233"/>
    </location>
</feature>
<dbReference type="PANTHER" id="PTHR24252">
    <property type="entry name" value="ACROSIN-RELATED"/>
    <property type="match status" value="1"/>
</dbReference>
<keyword evidence="4" id="KW-1185">Reference proteome</keyword>
<evidence type="ECO:0000313" key="5">
    <source>
        <dbReference type="RefSeq" id="XP_003740154.1"/>
    </source>
</evidence>
<organism evidence="4 5">
    <name type="scientific">Galendromus occidentalis</name>
    <name type="common">western predatory mite</name>
    <dbReference type="NCBI Taxonomy" id="34638"/>
    <lineage>
        <taxon>Eukaryota</taxon>
        <taxon>Metazoa</taxon>
        <taxon>Ecdysozoa</taxon>
        <taxon>Arthropoda</taxon>
        <taxon>Chelicerata</taxon>
        <taxon>Arachnida</taxon>
        <taxon>Acari</taxon>
        <taxon>Parasitiformes</taxon>
        <taxon>Mesostigmata</taxon>
        <taxon>Gamasina</taxon>
        <taxon>Phytoseioidea</taxon>
        <taxon>Phytoseiidae</taxon>
        <taxon>Typhlodrominae</taxon>
        <taxon>Galendromus</taxon>
    </lineage>
</organism>
<name>A0AAJ6QMX1_9ACAR</name>
<dbReference type="Gene3D" id="2.40.10.10">
    <property type="entry name" value="Trypsin-like serine proteases"/>
    <property type="match status" value="1"/>
</dbReference>
<dbReference type="SUPFAM" id="SSF50494">
    <property type="entry name" value="Trypsin-like serine proteases"/>
    <property type="match status" value="1"/>
</dbReference>
<dbReference type="KEGG" id="goe:100897874"/>
<feature type="domain" description="Peptidase S1" evidence="3">
    <location>
        <begin position="401"/>
        <end position="512"/>
    </location>
</feature>
<feature type="region of interest" description="Disordered" evidence="2">
    <location>
        <begin position="123"/>
        <end position="145"/>
    </location>
</feature>
<keyword evidence="1" id="KW-1015">Disulfide bond</keyword>
<dbReference type="InterPro" id="IPR018114">
    <property type="entry name" value="TRYPSIN_HIS"/>
</dbReference>
<dbReference type="Pfam" id="PF00089">
    <property type="entry name" value="Trypsin"/>
    <property type="match status" value="1"/>
</dbReference>
<sequence length="512" mass="54954">MFAWDCLNLSGTHITFCHDRFYYGSCCKLPEGVRAPNRSPPGYRNPPSNHLDASTRRPVRTTTPDAIEVQFGEDVATSRPPVVEVQFPRDPTPKPTIPPAIPTLYPIVPPTTQRRPIVVHNHHKKPGQFPLKGTTVPPTPRPRPTEEVTTMAITEVPTGNPTWIVADEADKNGRPTTTPEALEDSSPVATKPDSVETTQRQAIAETTIRTSEETTTAPPLTTTAAAETSTTFSSADVTTTTAAAAADIEATPAVKEPETASPEADLPTTPSSTTTTTPTATTTAEPQAPSESVSGSADNAPVSTEAGPIVESTSTPQPASSEIPHMSSESPSSASSDPTEETVTPTKAVPSVPATAVSDPVTESTTTTSTTTTTQAVETTTEYDPIEAICGMPKSFASARIVGGELTRFGKWPWMISLRQRKKNSFVHKCGAALLNEYWAVSAAHCVHNVSPNDILLRLGEYDLSGHDKEPLGHIERRVQIVATHPRFDAHTFEYDLALMRFYEPVTFADNI</sequence>
<reference evidence="5" key="1">
    <citation type="submission" date="2025-08" db="UniProtKB">
        <authorList>
            <consortium name="RefSeq"/>
        </authorList>
    </citation>
    <scope>IDENTIFICATION</scope>
</reference>
<evidence type="ECO:0000256" key="2">
    <source>
        <dbReference type="SAM" id="MobiDB-lite"/>
    </source>
</evidence>
<accession>A0AAJ6QMX1</accession>
<dbReference type="Proteomes" id="UP000694867">
    <property type="component" value="Unplaced"/>
</dbReference>
<dbReference type="InterPro" id="IPR001254">
    <property type="entry name" value="Trypsin_dom"/>
</dbReference>
<feature type="compositionally biased region" description="Low complexity" evidence="2">
    <location>
        <begin position="202"/>
        <end position="233"/>
    </location>
</feature>
<feature type="compositionally biased region" description="Low complexity" evidence="2">
    <location>
        <begin position="267"/>
        <end position="284"/>
    </location>
</feature>
<dbReference type="PROSITE" id="PS50240">
    <property type="entry name" value="TRYPSIN_DOM"/>
    <property type="match status" value="1"/>
</dbReference>
<dbReference type="GO" id="GO:0006508">
    <property type="term" value="P:proteolysis"/>
    <property type="evidence" value="ECO:0007669"/>
    <property type="project" value="InterPro"/>
</dbReference>
<gene>
    <name evidence="5" type="primary">LOC100897874</name>
</gene>
<dbReference type="FunFam" id="2.40.10.10:FF:000068">
    <property type="entry name" value="transmembrane protease serine 2"/>
    <property type="match status" value="1"/>
</dbReference>
<dbReference type="PROSITE" id="PS00134">
    <property type="entry name" value="TRYPSIN_HIS"/>
    <property type="match status" value="1"/>
</dbReference>
<proteinExistence type="predicted"/>
<dbReference type="GeneID" id="100897874"/>
<dbReference type="PANTHER" id="PTHR24252:SF7">
    <property type="entry name" value="HYALIN"/>
    <property type="match status" value="1"/>
</dbReference>
<evidence type="ECO:0000256" key="1">
    <source>
        <dbReference type="ARBA" id="ARBA00023157"/>
    </source>
</evidence>
<dbReference type="InterPro" id="IPR009003">
    <property type="entry name" value="Peptidase_S1_PA"/>
</dbReference>
<evidence type="ECO:0000259" key="3">
    <source>
        <dbReference type="PROSITE" id="PS50240"/>
    </source>
</evidence>
<protein>
    <submittedName>
        <fullName evidence="5">Serine proteinase stubble-like</fullName>
    </submittedName>
</protein>
<feature type="compositionally biased region" description="Low complexity" evidence="2">
    <location>
        <begin position="320"/>
        <end position="337"/>
    </location>
</feature>
<feature type="region of interest" description="Disordered" evidence="2">
    <location>
        <begin position="246"/>
        <end position="379"/>
    </location>
</feature>
<feature type="non-terminal residue" evidence="5">
    <location>
        <position position="512"/>
    </location>
</feature>
<evidence type="ECO:0000313" key="4">
    <source>
        <dbReference type="Proteomes" id="UP000694867"/>
    </source>
</evidence>
<dbReference type="GO" id="GO:0004252">
    <property type="term" value="F:serine-type endopeptidase activity"/>
    <property type="evidence" value="ECO:0007669"/>
    <property type="project" value="InterPro"/>
</dbReference>
<feature type="region of interest" description="Disordered" evidence="2">
    <location>
        <begin position="35"/>
        <end position="59"/>
    </location>
</feature>
<dbReference type="RefSeq" id="XP_003740154.1">
    <property type="nucleotide sequence ID" value="XM_003740106.2"/>
</dbReference>
<dbReference type="InterPro" id="IPR043504">
    <property type="entry name" value="Peptidase_S1_PA_chymotrypsin"/>
</dbReference>